<feature type="domain" description="Plastocyanin-like" evidence="5">
    <location>
        <begin position="62"/>
        <end position="176"/>
    </location>
</feature>
<dbReference type="PANTHER" id="PTHR48267">
    <property type="entry name" value="CUPREDOXIN SUPERFAMILY PROTEIN"/>
    <property type="match status" value="1"/>
</dbReference>
<protein>
    <submittedName>
        <fullName evidence="6">Blue copper oxidase CueO</fullName>
    </submittedName>
</protein>
<dbReference type="GO" id="GO:0016491">
    <property type="term" value="F:oxidoreductase activity"/>
    <property type="evidence" value="ECO:0007669"/>
    <property type="project" value="UniProtKB-KW"/>
</dbReference>
<dbReference type="GO" id="GO:0005507">
    <property type="term" value="F:copper ion binding"/>
    <property type="evidence" value="ECO:0007669"/>
    <property type="project" value="InterPro"/>
</dbReference>
<evidence type="ECO:0000256" key="1">
    <source>
        <dbReference type="ARBA" id="ARBA00010609"/>
    </source>
</evidence>
<dbReference type="PROSITE" id="PS00080">
    <property type="entry name" value="MULTICOPPER_OXIDASE2"/>
    <property type="match status" value="1"/>
</dbReference>
<evidence type="ECO:0000313" key="7">
    <source>
        <dbReference type="Proteomes" id="UP000076882"/>
    </source>
</evidence>
<dbReference type="PANTHER" id="PTHR48267:SF1">
    <property type="entry name" value="BILIRUBIN OXIDASE"/>
    <property type="match status" value="1"/>
</dbReference>
<proteinExistence type="inferred from homology"/>
<evidence type="ECO:0000256" key="3">
    <source>
        <dbReference type="ARBA" id="ARBA00023002"/>
    </source>
</evidence>
<dbReference type="InterPro" id="IPR045087">
    <property type="entry name" value="Cu-oxidase_fam"/>
</dbReference>
<gene>
    <name evidence="6" type="ORF">Lp19_1690</name>
</gene>
<name>A0A165RNC8_LACPN</name>
<evidence type="ECO:0000313" key="6">
    <source>
        <dbReference type="EMBL" id="KZU94901.1"/>
    </source>
</evidence>
<dbReference type="InterPro" id="IPR008972">
    <property type="entry name" value="Cupredoxin"/>
</dbReference>
<dbReference type="CDD" id="cd13867">
    <property type="entry name" value="CuRO_2_CueO_FtsP"/>
    <property type="match status" value="1"/>
</dbReference>
<reference evidence="6 7" key="1">
    <citation type="submission" date="2016-03" db="EMBL/GenBank/DDBJ databases">
        <title>Comparative genomics of 54 Lactobacillus plantarum strains reveals genomic uncoupling from niche constraints.</title>
        <authorList>
            <person name="Martino M.E."/>
        </authorList>
    </citation>
    <scope>NUCLEOTIDE SEQUENCE [LARGE SCALE GENOMIC DNA]</scope>
    <source>
        <strain evidence="6 7">19.1</strain>
    </source>
</reference>
<dbReference type="SUPFAM" id="SSF49503">
    <property type="entry name" value="Cupredoxins"/>
    <property type="match status" value="3"/>
</dbReference>
<dbReference type="CDD" id="cd13890">
    <property type="entry name" value="CuRO_3_CueO_FtsP"/>
    <property type="match status" value="1"/>
</dbReference>
<sequence length="504" mass="57267">MSTWQKKVYTDYFFDEPAYNTHDGGYIPLVTPKVESQPLAIPPLLKPDRQTDTDDYYTVTAQESETQFLPGKKTKTWGYNAGFLGQTIVFRNGKQTHIDLENKLPELTTFHWHGLNVPGPITDGGCHAPVYPGETNHIDFKVHQPAATTWLHAHPCPSTATQVWKGLATMVIIKDDVEDQLPLPRNYGVDDIPLVLQDREFHDDNQFDYRADYDPDGVQGHTALVNGTVNPYFDVTTQRVRLRILDGSNRREWRLHFNDDLEFAQVASDGGILPAPVYMTKVMMTCAERDEIVVDFGQYQPGDEVTLMTDDTPLCRFRIKSFVPDDTKLPEHLVDIPDETPTPDLPVRTITMDGMDDEVALDGKKFDMSRIDARQKVGDVAIWEIRNTNSTENGMVHPFHVHGTQFRVLARNDGPVYPNEHGLKDTVGVNPGETVRIKVKFELTGVYMYHCHIIEHEDGGMMAQIESYDPQHPQTYHLMDMDTLRNAFAKEQGIKPEDVWMPGM</sequence>
<accession>A0A165RNC8</accession>
<dbReference type="Gene3D" id="2.60.40.420">
    <property type="entry name" value="Cupredoxins - blue copper proteins"/>
    <property type="match status" value="3"/>
</dbReference>
<comment type="caution">
    <text evidence="6">The sequence shown here is derived from an EMBL/GenBank/DDBJ whole genome shotgun (WGS) entry which is preliminary data.</text>
</comment>
<organism evidence="6 7">
    <name type="scientific">Lactiplantibacillus plantarum</name>
    <name type="common">Lactobacillus plantarum</name>
    <dbReference type="NCBI Taxonomy" id="1590"/>
    <lineage>
        <taxon>Bacteria</taxon>
        <taxon>Bacillati</taxon>
        <taxon>Bacillota</taxon>
        <taxon>Bacilli</taxon>
        <taxon>Lactobacillales</taxon>
        <taxon>Lactobacillaceae</taxon>
        <taxon>Lactiplantibacillus</taxon>
    </lineage>
</organism>
<dbReference type="Pfam" id="PF07731">
    <property type="entry name" value="Cu-oxidase_2"/>
    <property type="match status" value="1"/>
</dbReference>
<dbReference type="InterPro" id="IPR011707">
    <property type="entry name" value="Cu-oxidase-like_N"/>
</dbReference>
<dbReference type="Proteomes" id="UP000076882">
    <property type="component" value="Unassembled WGS sequence"/>
</dbReference>
<dbReference type="Pfam" id="PF07732">
    <property type="entry name" value="Cu-oxidase_3"/>
    <property type="match status" value="1"/>
</dbReference>
<evidence type="ECO:0000256" key="2">
    <source>
        <dbReference type="ARBA" id="ARBA00022723"/>
    </source>
</evidence>
<dbReference type="AlphaFoldDB" id="A0A165RNC8"/>
<dbReference type="PROSITE" id="PS00079">
    <property type="entry name" value="MULTICOPPER_OXIDASE1"/>
    <property type="match status" value="1"/>
</dbReference>
<feature type="domain" description="Plastocyanin-like" evidence="4">
    <location>
        <begin position="349"/>
        <end position="468"/>
    </location>
</feature>
<dbReference type="InterPro" id="IPR002355">
    <property type="entry name" value="Cu_oxidase_Cu_BS"/>
</dbReference>
<dbReference type="InterPro" id="IPR011706">
    <property type="entry name" value="Cu-oxidase_C"/>
</dbReference>
<dbReference type="InterPro" id="IPR033138">
    <property type="entry name" value="Cu_oxidase_CS"/>
</dbReference>
<dbReference type="EMBL" id="LUXM01000028">
    <property type="protein sequence ID" value="KZU94901.1"/>
    <property type="molecule type" value="Genomic_DNA"/>
</dbReference>
<keyword evidence="2" id="KW-0479">Metal-binding</keyword>
<comment type="similarity">
    <text evidence="1">Belongs to the multicopper oxidase family.</text>
</comment>
<evidence type="ECO:0000259" key="5">
    <source>
        <dbReference type="Pfam" id="PF07732"/>
    </source>
</evidence>
<keyword evidence="3" id="KW-0560">Oxidoreductase</keyword>
<dbReference type="PATRIC" id="fig|1590.201.peg.1487"/>
<evidence type="ECO:0000259" key="4">
    <source>
        <dbReference type="Pfam" id="PF07731"/>
    </source>
</evidence>